<protein>
    <submittedName>
        <fullName evidence="3">DnaJ domain containing protein</fullName>
    </submittedName>
</protein>
<keyword evidence="4" id="KW-1185">Reference proteome</keyword>
<keyword evidence="1" id="KW-0472">Membrane</keyword>
<feature type="domain" description="J" evidence="2">
    <location>
        <begin position="121"/>
        <end position="185"/>
    </location>
</feature>
<keyword evidence="1" id="KW-1133">Transmembrane helix</keyword>
<dbReference type="Gene3D" id="1.10.287.110">
    <property type="entry name" value="DnaJ domain"/>
    <property type="match status" value="1"/>
</dbReference>
<proteinExistence type="predicted"/>
<dbReference type="PANTHER" id="PTHR44665:SF1">
    <property type="entry name" value="DNAJ HOMOLOG SUBFAMILY C MEMBER 14"/>
    <property type="match status" value="1"/>
</dbReference>
<feature type="transmembrane region" description="Helical" evidence="1">
    <location>
        <begin position="48"/>
        <end position="65"/>
    </location>
</feature>
<dbReference type="PANTHER" id="PTHR44665">
    <property type="entry name" value="DNAJ HOMOLOG SUBFAMILY C MEMBER 14"/>
    <property type="match status" value="1"/>
</dbReference>
<reference evidence="3 4" key="1">
    <citation type="submission" date="2017-03" db="EMBL/GenBank/DDBJ databases">
        <title>Genome of the blue death feigning beetle - Asbolus verrucosus.</title>
        <authorList>
            <person name="Rider S.D."/>
        </authorList>
    </citation>
    <scope>NUCLEOTIDE SEQUENCE [LARGE SCALE GENOMIC DNA]</scope>
    <source>
        <strain evidence="3">Butters</strain>
        <tissue evidence="3">Head and leg muscle</tissue>
    </source>
</reference>
<sequence length="189" mass="22187">VVGQKLKQYLKGWWKIITVFLFWLLNVISDICSLSVHISRDMASNFWLWLRIHWALFLDTVVTIAKRIRFFSWIWEKFKKPEKPVKDNNRSFIHSGLQNNINMPTTGEEAMKRLLACKGKDPYSILGVTPTCTDDDIKRYYKRQAFLVHPDKNQQPGAEEAFKILVHAFDMIGEPERRAAYDKEEIIAI</sequence>
<accession>A0A482VUS1</accession>
<feature type="non-terminal residue" evidence="3">
    <location>
        <position position="1"/>
    </location>
</feature>
<keyword evidence="1" id="KW-0812">Transmembrane</keyword>
<evidence type="ECO:0000313" key="3">
    <source>
        <dbReference type="EMBL" id="RZC36199.1"/>
    </source>
</evidence>
<dbReference type="InterPro" id="IPR036869">
    <property type="entry name" value="J_dom_sf"/>
</dbReference>
<dbReference type="Pfam" id="PF00226">
    <property type="entry name" value="DnaJ"/>
    <property type="match status" value="1"/>
</dbReference>
<dbReference type="PRINTS" id="PR00625">
    <property type="entry name" value="JDOMAIN"/>
</dbReference>
<dbReference type="SMART" id="SM00271">
    <property type="entry name" value="DnaJ"/>
    <property type="match status" value="1"/>
</dbReference>
<comment type="caution">
    <text evidence="3">The sequence shown here is derived from an EMBL/GenBank/DDBJ whole genome shotgun (WGS) entry which is preliminary data.</text>
</comment>
<organism evidence="3 4">
    <name type="scientific">Asbolus verrucosus</name>
    <name type="common">Desert ironclad beetle</name>
    <dbReference type="NCBI Taxonomy" id="1661398"/>
    <lineage>
        <taxon>Eukaryota</taxon>
        <taxon>Metazoa</taxon>
        <taxon>Ecdysozoa</taxon>
        <taxon>Arthropoda</taxon>
        <taxon>Hexapoda</taxon>
        <taxon>Insecta</taxon>
        <taxon>Pterygota</taxon>
        <taxon>Neoptera</taxon>
        <taxon>Endopterygota</taxon>
        <taxon>Coleoptera</taxon>
        <taxon>Polyphaga</taxon>
        <taxon>Cucujiformia</taxon>
        <taxon>Tenebrionidae</taxon>
        <taxon>Pimeliinae</taxon>
        <taxon>Asbolus</taxon>
    </lineage>
</organism>
<dbReference type="InterPro" id="IPR001623">
    <property type="entry name" value="DnaJ_domain"/>
</dbReference>
<dbReference type="AlphaFoldDB" id="A0A482VUS1"/>
<evidence type="ECO:0000256" key="1">
    <source>
        <dbReference type="SAM" id="Phobius"/>
    </source>
</evidence>
<evidence type="ECO:0000313" key="4">
    <source>
        <dbReference type="Proteomes" id="UP000292052"/>
    </source>
</evidence>
<name>A0A482VUS1_ASBVE</name>
<dbReference type="SUPFAM" id="SSF46565">
    <property type="entry name" value="Chaperone J-domain"/>
    <property type="match status" value="1"/>
</dbReference>
<feature type="non-terminal residue" evidence="3">
    <location>
        <position position="189"/>
    </location>
</feature>
<dbReference type="PROSITE" id="PS50076">
    <property type="entry name" value="DNAJ_2"/>
    <property type="match status" value="1"/>
</dbReference>
<dbReference type="InterPro" id="IPR052317">
    <property type="entry name" value="Viral_replicn-host_int_reg"/>
</dbReference>
<dbReference type="OrthoDB" id="1507364at2759"/>
<dbReference type="EMBL" id="QDEB01064268">
    <property type="protein sequence ID" value="RZC36199.1"/>
    <property type="molecule type" value="Genomic_DNA"/>
</dbReference>
<evidence type="ECO:0000259" key="2">
    <source>
        <dbReference type="PROSITE" id="PS50076"/>
    </source>
</evidence>
<dbReference type="Proteomes" id="UP000292052">
    <property type="component" value="Unassembled WGS sequence"/>
</dbReference>
<dbReference type="CDD" id="cd06257">
    <property type="entry name" value="DnaJ"/>
    <property type="match status" value="1"/>
</dbReference>
<feature type="transmembrane region" description="Helical" evidence="1">
    <location>
        <begin position="12"/>
        <end position="36"/>
    </location>
</feature>
<gene>
    <name evidence="3" type="ORF">BDFB_011286</name>
</gene>